<dbReference type="STRING" id="428992.SAMN05216272_101384"/>
<evidence type="ECO:0008006" key="6">
    <source>
        <dbReference type="Google" id="ProtNLM"/>
    </source>
</evidence>
<dbReference type="AlphaFoldDB" id="A0A1G8C4E9"/>
<organism evidence="4 5">
    <name type="scientific">Pseudomonas panipatensis</name>
    <dbReference type="NCBI Taxonomy" id="428992"/>
    <lineage>
        <taxon>Bacteria</taxon>
        <taxon>Pseudomonadati</taxon>
        <taxon>Pseudomonadota</taxon>
        <taxon>Gammaproteobacteria</taxon>
        <taxon>Pseudomonadales</taxon>
        <taxon>Pseudomonadaceae</taxon>
        <taxon>Pseudomonas</taxon>
    </lineage>
</organism>
<evidence type="ECO:0000256" key="1">
    <source>
        <dbReference type="SAM" id="MobiDB-lite"/>
    </source>
</evidence>
<feature type="region of interest" description="Disordered" evidence="1">
    <location>
        <begin position="26"/>
        <end position="85"/>
    </location>
</feature>
<keyword evidence="5" id="KW-1185">Reference proteome</keyword>
<reference evidence="5" key="1">
    <citation type="submission" date="2016-10" db="EMBL/GenBank/DDBJ databases">
        <authorList>
            <person name="Varghese N."/>
            <person name="Submissions S."/>
        </authorList>
    </citation>
    <scope>NUCLEOTIDE SEQUENCE [LARGE SCALE GENOMIC DNA]</scope>
    <source>
        <strain evidence="5">CCM 7469</strain>
    </source>
</reference>
<feature type="signal peptide" evidence="3">
    <location>
        <begin position="1"/>
        <end position="21"/>
    </location>
</feature>
<keyword evidence="3" id="KW-0732">Signal</keyword>
<evidence type="ECO:0000313" key="5">
    <source>
        <dbReference type="Proteomes" id="UP000199636"/>
    </source>
</evidence>
<feature type="transmembrane region" description="Helical" evidence="2">
    <location>
        <begin position="92"/>
        <end position="110"/>
    </location>
</feature>
<evidence type="ECO:0000256" key="3">
    <source>
        <dbReference type="SAM" id="SignalP"/>
    </source>
</evidence>
<keyword evidence="2" id="KW-0472">Membrane</keyword>
<dbReference type="OrthoDB" id="7030625at2"/>
<feature type="compositionally biased region" description="Basic and acidic residues" evidence="1">
    <location>
        <begin position="46"/>
        <end position="70"/>
    </location>
</feature>
<protein>
    <recommendedName>
        <fullName evidence="6">Translation initiation factor 2 (IF-2, GTPase)</fullName>
    </recommendedName>
</protein>
<name>A0A1G8C4E9_9PSED</name>
<accession>A0A1G8C4E9</accession>
<feature type="compositionally biased region" description="Polar residues" evidence="1">
    <location>
        <begin position="73"/>
        <end position="82"/>
    </location>
</feature>
<gene>
    <name evidence="4" type="ORF">SAMN05216272_101384</name>
</gene>
<evidence type="ECO:0000256" key="2">
    <source>
        <dbReference type="SAM" id="Phobius"/>
    </source>
</evidence>
<dbReference type="RefSeq" id="WP_090260294.1">
    <property type="nucleotide sequence ID" value="NZ_FNDS01000001.1"/>
</dbReference>
<proteinExistence type="predicted"/>
<sequence>MHPRYLLPLLVCLHVPLAAHGEDATAMTPTETTASADEDTAQRLQEQQRRLADTEQQRAALDDLRQENRRLKQQLSDAQAQRSPRLLTEEQSWFATGAATALIAFVLGALSRGIRRRQRREWIN</sequence>
<feature type="chain" id="PRO_5011449655" description="Translation initiation factor 2 (IF-2, GTPase)" evidence="3">
    <location>
        <begin position="22"/>
        <end position="124"/>
    </location>
</feature>
<dbReference type="Proteomes" id="UP000199636">
    <property type="component" value="Unassembled WGS sequence"/>
</dbReference>
<dbReference type="EMBL" id="FNDS01000001">
    <property type="protein sequence ID" value="SDH40234.1"/>
    <property type="molecule type" value="Genomic_DNA"/>
</dbReference>
<keyword evidence="2" id="KW-1133">Transmembrane helix</keyword>
<keyword evidence="2" id="KW-0812">Transmembrane</keyword>
<evidence type="ECO:0000313" key="4">
    <source>
        <dbReference type="EMBL" id="SDH40234.1"/>
    </source>
</evidence>